<keyword evidence="2" id="KW-1185">Reference proteome</keyword>
<dbReference type="Proteomes" id="UP000003639">
    <property type="component" value="Unassembled WGS sequence"/>
</dbReference>
<evidence type="ECO:0000313" key="2">
    <source>
        <dbReference type="Proteomes" id="UP000003639"/>
    </source>
</evidence>
<organism evidence="1 2">
    <name type="scientific">Pseudoflavonifractor capillosus ATCC 29799</name>
    <dbReference type="NCBI Taxonomy" id="411467"/>
    <lineage>
        <taxon>Bacteria</taxon>
        <taxon>Bacillati</taxon>
        <taxon>Bacillota</taxon>
        <taxon>Clostridia</taxon>
        <taxon>Eubacteriales</taxon>
        <taxon>Oscillospiraceae</taxon>
        <taxon>Pseudoflavonifractor</taxon>
    </lineage>
</organism>
<dbReference type="STRING" id="411467.BACCAP_03296"/>
<reference evidence="1 2" key="2">
    <citation type="submission" date="2007-06" db="EMBL/GenBank/DDBJ databases">
        <title>Draft genome sequence of Pseudoflavonifractor capillosus ATCC 29799.</title>
        <authorList>
            <person name="Sudarsanam P."/>
            <person name="Ley R."/>
            <person name="Guruge J."/>
            <person name="Turnbaugh P.J."/>
            <person name="Mahowald M."/>
            <person name="Liep D."/>
            <person name="Gordon J."/>
        </authorList>
    </citation>
    <scope>NUCLEOTIDE SEQUENCE [LARGE SCALE GENOMIC DNA]</scope>
    <source>
        <strain evidence="1 2">ATCC 29799</strain>
    </source>
</reference>
<sequence length="34" mass="4042">MQSQWLDATPILQRLALHCLFSAGFRPFLFFSWL</sequence>
<accession>A6NYJ5</accession>
<gene>
    <name evidence="1" type="ORF">BACCAP_03296</name>
</gene>
<dbReference type="AlphaFoldDB" id="A6NYJ5"/>
<dbReference type="EMBL" id="AAXG02000032">
    <property type="protein sequence ID" value="EDM98494.1"/>
    <property type="molecule type" value="Genomic_DNA"/>
</dbReference>
<name>A6NYJ5_9FIRM</name>
<comment type="caution">
    <text evidence="1">The sequence shown here is derived from an EMBL/GenBank/DDBJ whole genome shotgun (WGS) entry which is preliminary data.</text>
</comment>
<proteinExistence type="predicted"/>
<protein>
    <submittedName>
        <fullName evidence="1">Uncharacterized protein</fullName>
    </submittedName>
</protein>
<reference evidence="1 2" key="1">
    <citation type="submission" date="2007-04" db="EMBL/GenBank/DDBJ databases">
        <authorList>
            <person name="Fulton L."/>
            <person name="Clifton S."/>
            <person name="Fulton B."/>
            <person name="Xu J."/>
            <person name="Minx P."/>
            <person name="Pepin K.H."/>
            <person name="Johnson M."/>
            <person name="Thiruvilangam P."/>
            <person name="Bhonagiri V."/>
            <person name="Nash W.E."/>
            <person name="Mardis E.R."/>
            <person name="Wilson R.K."/>
        </authorList>
    </citation>
    <scope>NUCLEOTIDE SEQUENCE [LARGE SCALE GENOMIC DNA]</scope>
    <source>
        <strain evidence="1 2">ATCC 29799</strain>
    </source>
</reference>
<evidence type="ECO:0000313" key="1">
    <source>
        <dbReference type="EMBL" id="EDM98494.1"/>
    </source>
</evidence>